<gene>
    <name evidence="1" type="ORF">RGCCGE502_31912</name>
</gene>
<evidence type="ECO:0000313" key="2">
    <source>
        <dbReference type="Proteomes" id="UP000014411"/>
    </source>
</evidence>
<organism evidence="1 2">
    <name type="scientific">Rhizobium grahamii CCGE 502</name>
    <dbReference type="NCBI Taxonomy" id="990285"/>
    <lineage>
        <taxon>Bacteria</taxon>
        <taxon>Pseudomonadati</taxon>
        <taxon>Pseudomonadota</taxon>
        <taxon>Alphaproteobacteria</taxon>
        <taxon>Hyphomicrobiales</taxon>
        <taxon>Rhizobiaceae</taxon>
        <taxon>Rhizobium/Agrobacterium group</taxon>
        <taxon>Rhizobium</taxon>
    </lineage>
</organism>
<accession>S3HLW6</accession>
<protein>
    <recommendedName>
        <fullName evidence="3">Ferritin-like domain-containing protein</fullName>
    </recommendedName>
</protein>
<dbReference type="Proteomes" id="UP000014411">
    <property type="component" value="Unassembled WGS sequence"/>
</dbReference>
<keyword evidence="1" id="KW-0614">Plasmid</keyword>
<dbReference type="AlphaFoldDB" id="S3HLW6"/>
<evidence type="ECO:0000313" key="1">
    <source>
        <dbReference type="EMBL" id="EPE94386.1"/>
    </source>
</evidence>
<sequence length="286" mass="32256">MNVGDLLSAEPEPMRVEQIARVALDGRSDDACPNYFSALREALADEPPPFGTKAYSDIYRNVASDGRWLAVSLITNAEREGDGATRLWSLAACSRDKDERLQLKVHAVDESRHALFYLALLDFAFPGMTDPQFRLELRKLSPHYSMHMEPFPVPGSPYAKTPSIDDFVQMNIAEIRTTIHHLMQRPALSVHATAENKGRITPILDSLLRDELRHVAYTAKLIERLSQRAARPDFHHLVRKRLHDFNQITSEELGNLAFDCSVACCEKRLNCRAKALSVTAFIDMPT</sequence>
<keyword evidence="2" id="KW-1185">Reference proteome</keyword>
<dbReference type="HOGENOM" id="CLU_077945_0_0_5"/>
<name>S3HLW6_9HYPH</name>
<evidence type="ECO:0008006" key="3">
    <source>
        <dbReference type="Google" id="ProtNLM"/>
    </source>
</evidence>
<proteinExistence type="predicted"/>
<comment type="caution">
    <text evidence="1">The sequence shown here is derived from an EMBL/GenBank/DDBJ whole genome shotgun (WGS) entry which is preliminary data.</text>
</comment>
<reference evidence="1 2" key="1">
    <citation type="journal article" date="2012" name="J. Bacteriol.">
        <title>Genome sequence of Rhizobium grahamii CCGE502, a broad-host-range symbiont with low nodulation competitiveness in Phaseolus vulgaris.</title>
        <authorList>
            <person name="Althabegoiti M.J."/>
            <person name="Lozano L."/>
            <person name="Torres-Tejerizo G."/>
            <person name="Ormeno-Orrillo E."/>
            <person name="Rogel M.A."/>
            <person name="Gonzalez V."/>
            <person name="Martinez-Romero E."/>
        </authorList>
    </citation>
    <scope>NUCLEOTIDE SEQUENCE [LARGE SCALE GENOMIC DNA]</scope>
    <source>
        <strain evidence="1 2">CCGE 502</strain>
        <plasmid evidence="1">pRg502b</plasmid>
    </source>
</reference>
<geneLocation type="plasmid" evidence="1">
    <name>pRg502b</name>
</geneLocation>
<dbReference type="EMBL" id="AEYE02000036">
    <property type="protein sequence ID" value="EPE94386.1"/>
    <property type="molecule type" value="Genomic_DNA"/>
</dbReference>